<gene>
    <name evidence="1" type="ORF">FEE96_19510</name>
</gene>
<name>A0ABY2UQU5_9RHOB</name>
<evidence type="ECO:0000313" key="1">
    <source>
        <dbReference type="EMBL" id="TLP57567.1"/>
    </source>
</evidence>
<comment type="caution">
    <text evidence="1">The sequence shown here is derived from an EMBL/GenBank/DDBJ whole genome shotgun (WGS) entry which is preliminary data.</text>
</comment>
<keyword evidence="2" id="KW-1185">Reference proteome</keyword>
<sequence>MAVHQAFEFSEWYLWECINLTECFDHYEEARELARLLAKTKLDHHGAALISAIAEAATGTEVFFGLKSNLHALLREREFTGDTRLKAERLLKMIVKSLS</sequence>
<accession>A0ABY2UQU5</accession>
<dbReference type="Proteomes" id="UP000305041">
    <property type="component" value="Unassembled WGS sequence"/>
</dbReference>
<reference evidence="1 2" key="1">
    <citation type="submission" date="2019-05" db="EMBL/GenBank/DDBJ databases">
        <title>Draft genome sequence of Pelagicola sp. DSW4-44.</title>
        <authorList>
            <person name="Oh J."/>
        </authorList>
    </citation>
    <scope>NUCLEOTIDE SEQUENCE [LARGE SCALE GENOMIC DNA]</scope>
    <source>
        <strain evidence="1 2">DSW4-44</strain>
    </source>
</reference>
<dbReference type="EMBL" id="VAUA01000011">
    <property type="protein sequence ID" value="TLP57567.1"/>
    <property type="molecule type" value="Genomic_DNA"/>
</dbReference>
<protein>
    <submittedName>
        <fullName evidence="1">Uncharacterized protein</fullName>
    </submittedName>
</protein>
<evidence type="ECO:0000313" key="2">
    <source>
        <dbReference type="Proteomes" id="UP000305041"/>
    </source>
</evidence>
<organism evidence="1 2">
    <name type="scientific">Parasedimentitalea maritima</name>
    <dbReference type="NCBI Taxonomy" id="2578117"/>
    <lineage>
        <taxon>Bacteria</taxon>
        <taxon>Pseudomonadati</taxon>
        <taxon>Pseudomonadota</taxon>
        <taxon>Alphaproteobacteria</taxon>
        <taxon>Rhodobacterales</taxon>
        <taxon>Paracoccaceae</taxon>
        <taxon>Parasedimentitalea</taxon>
    </lineage>
</organism>
<proteinExistence type="predicted"/>
<dbReference type="RefSeq" id="WP_138164798.1">
    <property type="nucleotide sequence ID" value="NZ_VAUA01000011.1"/>
</dbReference>